<keyword evidence="7 10" id="KW-1133">Transmembrane helix</keyword>
<keyword evidence="6" id="KW-0735">Signal-anchor</keyword>
<evidence type="ECO:0000313" key="12">
    <source>
        <dbReference type="Proteomes" id="UP000095038"/>
    </source>
</evidence>
<dbReference type="InParanoid" id="A0A1D2VMB1"/>
<dbReference type="GO" id="GO:0000009">
    <property type="term" value="F:alpha-1,6-mannosyltransferase activity"/>
    <property type="evidence" value="ECO:0007669"/>
    <property type="project" value="InterPro"/>
</dbReference>
<comment type="subcellular location">
    <subcellularLocation>
        <location evidence="1">Golgi apparatus membrane</location>
        <topology evidence="1">Single-pass type II membrane protein</topology>
    </subcellularLocation>
</comment>
<keyword evidence="5 10" id="KW-0812">Transmembrane</keyword>
<dbReference type="InterPro" id="IPR039367">
    <property type="entry name" value="Och1-like"/>
</dbReference>
<dbReference type="InterPro" id="IPR007577">
    <property type="entry name" value="GlycoTrfase_DXD_sugar-bd_CS"/>
</dbReference>
<evidence type="ECO:0000256" key="10">
    <source>
        <dbReference type="SAM" id="Phobius"/>
    </source>
</evidence>
<dbReference type="PANTHER" id="PTHR31834">
    <property type="entry name" value="INITIATION-SPECIFIC ALPHA-1,6-MANNOSYLTRANSFERASE"/>
    <property type="match status" value="1"/>
</dbReference>
<proteinExistence type="inferred from homology"/>
<keyword evidence="9 10" id="KW-0472">Membrane</keyword>
<dbReference type="RefSeq" id="XP_020049021.1">
    <property type="nucleotide sequence ID" value="XM_020192593.1"/>
</dbReference>
<dbReference type="FunCoup" id="A0A1D2VMB1">
    <property type="interactions" value="59"/>
</dbReference>
<gene>
    <name evidence="11" type="ORF">ASCRUDRAFT_74198</name>
</gene>
<accession>A0A1D2VMB1</accession>
<evidence type="ECO:0000313" key="11">
    <source>
        <dbReference type="EMBL" id="ODV62714.1"/>
    </source>
</evidence>
<evidence type="ECO:0000256" key="1">
    <source>
        <dbReference type="ARBA" id="ARBA00004323"/>
    </source>
</evidence>
<sequence length="479" mass="55589">MKELSKKDSSFLLSDINERKANPKMFFTSKKFKYIFLSIGLLYLFIFLIRSNNIDSPAIISVPKNDIDKNLYPDSDSILSTSLLASSSSLSPYSSSIDQIVNDDSIMNPDPKKVDLKRFELLANKNYNSKINSVQSLRSQLSSKFPYNYSLNKYQKMPKFIWQTWKTDPSNRRFPKTFRKFSNSWKNINEDFIHKILPDKMAIELIKNLYYQIPEVLISYKLLPSNILKADFFRYLILFANGGTYTDIDTVDLKPINTWLSYNETIFGDLNDIGFVVGIEADPDRPDWKDWYARRIQFCQWTIQSKRGHPILRELVSKISHITLNKYKKNDLKLKKTSEKGSQIMNWTGPGIFTDTIFEYLNNVIINNPDIKIINYNPKYVIKQNEYDDSTDANLDIDKMKAGNYRKINKSAKTPLTWEFFTGMEIPIIIDDVLILPISSFSPGVGQMGSHKETHPLAYAKHMFEGSWKDEDDRKIGKS</sequence>
<dbReference type="GeneID" id="30966229"/>
<keyword evidence="4 11" id="KW-0808">Transferase</keyword>
<feature type="transmembrane region" description="Helical" evidence="10">
    <location>
        <begin position="32"/>
        <end position="49"/>
    </location>
</feature>
<comment type="similarity">
    <text evidence="2">Belongs to the glycosyltransferase 32 family.</text>
</comment>
<reference evidence="12" key="1">
    <citation type="submission" date="2016-05" db="EMBL/GenBank/DDBJ databases">
        <title>Comparative genomics of biotechnologically important yeasts.</title>
        <authorList>
            <consortium name="DOE Joint Genome Institute"/>
            <person name="Riley R."/>
            <person name="Haridas S."/>
            <person name="Wolfe K.H."/>
            <person name="Lopes M.R."/>
            <person name="Hittinger C.T."/>
            <person name="Goker M."/>
            <person name="Salamov A."/>
            <person name="Wisecaver J."/>
            <person name="Long T.M."/>
            <person name="Aerts A.L."/>
            <person name="Barry K."/>
            <person name="Choi C."/>
            <person name="Clum A."/>
            <person name="Coughlan A.Y."/>
            <person name="Deshpande S."/>
            <person name="Douglass A.P."/>
            <person name="Hanson S.J."/>
            <person name="Klenk H.-P."/>
            <person name="Labutti K."/>
            <person name="Lapidus A."/>
            <person name="Lindquist E."/>
            <person name="Lipzen A."/>
            <person name="Meier-Kolthoff J.P."/>
            <person name="Ohm R.A."/>
            <person name="Otillar R.P."/>
            <person name="Pangilinan J."/>
            <person name="Peng Y."/>
            <person name="Rokas A."/>
            <person name="Rosa C.A."/>
            <person name="Scheuner C."/>
            <person name="Sibirny A.A."/>
            <person name="Slot J.C."/>
            <person name="Stielow J.B."/>
            <person name="Sun H."/>
            <person name="Kurtzman C.P."/>
            <person name="Blackwell M."/>
            <person name="Grigoriev I.V."/>
            <person name="Jeffries T.W."/>
        </authorList>
    </citation>
    <scope>NUCLEOTIDE SEQUENCE [LARGE SCALE GENOMIC DNA]</scope>
    <source>
        <strain evidence="12">DSM 1968</strain>
    </source>
</reference>
<protein>
    <submittedName>
        <fullName evidence="11">Glycosyltransferase family 32 protein</fullName>
    </submittedName>
</protein>
<dbReference type="OrthoDB" id="409543at2759"/>
<name>A0A1D2VMB1_9ASCO</name>
<organism evidence="11 12">
    <name type="scientific">Ascoidea rubescens DSM 1968</name>
    <dbReference type="NCBI Taxonomy" id="1344418"/>
    <lineage>
        <taxon>Eukaryota</taxon>
        <taxon>Fungi</taxon>
        <taxon>Dikarya</taxon>
        <taxon>Ascomycota</taxon>
        <taxon>Saccharomycotina</taxon>
        <taxon>Saccharomycetes</taxon>
        <taxon>Ascoideaceae</taxon>
        <taxon>Ascoidea</taxon>
    </lineage>
</organism>
<keyword evidence="3" id="KW-0328">Glycosyltransferase</keyword>
<evidence type="ECO:0000256" key="6">
    <source>
        <dbReference type="ARBA" id="ARBA00022968"/>
    </source>
</evidence>
<evidence type="ECO:0000256" key="5">
    <source>
        <dbReference type="ARBA" id="ARBA00022692"/>
    </source>
</evidence>
<dbReference type="Pfam" id="PF04488">
    <property type="entry name" value="Gly_transf_sug"/>
    <property type="match status" value="1"/>
</dbReference>
<evidence type="ECO:0000256" key="3">
    <source>
        <dbReference type="ARBA" id="ARBA00022676"/>
    </source>
</evidence>
<dbReference type="AlphaFoldDB" id="A0A1D2VMB1"/>
<evidence type="ECO:0000256" key="8">
    <source>
        <dbReference type="ARBA" id="ARBA00023034"/>
    </source>
</evidence>
<evidence type="ECO:0000256" key="9">
    <source>
        <dbReference type="ARBA" id="ARBA00023136"/>
    </source>
</evidence>
<dbReference type="Proteomes" id="UP000095038">
    <property type="component" value="Unassembled WGS sequence"/>
</dbReference>
<keyword evidence="12" id="KW-1185">Reference proteome</keyword>
<dbReference type="PANTHER" id="PTHR31834:SF1">
    <property type="entry name" value="INITIATION-SPECIFIC ALPHA-1,6-MANNOSYLTRANSFERASE"/>
    <property type="match status" value="1"/>
</dbReference>
<keyword evidence="8" id="KW-0333">Golgi apparatus</keyword>
<dbReference type="InterPro" id="IPR029044">
    <property type="entry name" value="Nucleotide-diphossugar_trans"/>
</dbReference>
<dbReference type="FunFam" id="3.90.550.20:FF:000002">
    <property type="entry name" value="Initiation-specific alpha-1,6-mannosyltransferase"/>
    <property type="match status" value="1"/>
</dbReference>
<evidence type="ECO:0000256" key="2">
    <source>
        <dbReference type="ARBA" id="ARBA00009003"/>
    </source>
</evidence>
<evidence type="ECO:0000256" key="7">
    <source>
        <dbReference type="ARBA" id="ARBA00022989"/>
    </source>
</evidence>
<dbReference type="STRING" id="1344418.A0A1D2VMB1"/>
<dbReference type="SUPFAM" id="SSF53448">
    <property type="entry name" value="Nucleotide-diphospho-sugar transferases"/>
    <property type="match status" value="1"/>
</dbReference>
<dbReference type="EMBL" id="KV454476">
    <property type="protein sequence ID" value="ODV62714.1"/>
    <property type="molecule type" value="Genomic_DNA"/>
</dbReference>
<evidence type="ECO:0000256" key="4">
    <source>
        <dbReference type="ARBA" id="ARBA00022679"/>
    </source>
</evidence>
<dbReference type="GO" id="GO:0006487">
    <property type="term" value="P:protein N-linked glycosylation"/>
    <property type="evidence" value="ECO:0007669"/>
    <property type="project" value="TreeGrafter"/>
</dbReference>
<dbReference type="GO" id="GO:0000136">
    <property type="term" value="C:mannan polymerase complex"/>
    <property type="evidence" value="ECO:0007669"/>
    <property type="project" value="TreeGrafter"/>
</dbReference>
<dbReference type="Gene3D" id="3.90.550.20">
    <property type="match status" value="1"/>
</dbReference>